<dbReference type="Pfam" id="PF00953">
    <property type="entry name" value="Glycos_transf_4"/>
    <property type="match status" value="1"/>
</dbReference>
<feature type="transmembrane region" description="Helical" evidence="8">
    <location>
        <begin position="151"/>
        <end position="169"/>
    </location>
</feature>
<keyword evidence="7" id="KW-0460">Magnesium</keyword>
<reference evidence="9 10" key="1">
    <citation type="submission" date="2014-04" db="EMBL/GenBank/DDBJ databases">
        <title>Detecting global and local adaptation in a worldwide sample of Helicobacter pylori genomes.</title>
        <authorList>
            <person name="Montano V."/>
            <person name="Didelot X."/>
            <person name="Foll M."/>
            <person name="Linz B."/>
            <person name="Reinhardt R."/>
            <person name="Suerbaum S."/>
            <person name="Moodley Y."/>
            <person name="Jensen J.D."/>
        </authorList>
    </citation>
    <scope>NUCLEOTIDE SEQUENCE [LARGE SCALE GENOMIC DNA]</scope>
    <source>
        <strain evidence="9 10">K26A1</strain>
    </source>
</reference>
<comment type="subcellular location">
    <subcellularLocation>
        <location evidence="1">Cell membrane</location>
        <topology evidence="1">Multi-pass membrane protein</topology>
    </subcellularLocation>
</comment>
<evidence type="ECO:0000256" key="4">
    <source>
        <dbReference type="ARBA" id="ARBA00022692"/>
    </source>
</evidence>
<feature type="transmembrane region" description="Helical" evidence="8">
    <location>
        <begin position="224"/>
        <end position="243"/>
    </location>
</feature>
<evidence type="ECO:0000256" key="2">
    <source>
        <dbReference type="ARBA" id="ARBA00022475"/>
    </source>
</evidence>
<accession>A0A1A9HGR5</accession>
<evidence type="ECO:0000313" key="10">
    <source>
        <dbReference type="Proteomes" id="UP000078062"/>
    </source>
</evidence>
<dbReference type="PANTHER" id="PTHR22926:SF3">
    <property type="entry name" value="UNDECAPRENYL-PHOSPHATE ALPHA-N-ACETYLGLUCOSAMINYL 1-PHOSPHATE TRANSFERASE"/>
    <property type="match status" value="1"/>
</dbReference>
<keyword evidence="4 8" id="KW-0812">Transmembrane</keyword>
<dbReference type="GO" id="GO:0071555">
    <property type="term" value="P:cell wall organization"/>
    <property type="evidence" value="ECO:0007669"/>
    <property type="project" value="TreeGrafter"/>
</dbReference>
<keyword evidence="2" id="KW-1003">Cell membrane</keyword>
<evidence type="ECO:0000256" key="6">
    <source>
        <dbReference type="ARBA" id="ARBA00023136"/>
    </source>
</evidence>
<dbReference type="EMBL" id="CP011486">
    <property type="protein sequence ID" value="ANH48952.1"/>
    <property type="molecule type" value="Genomic_DNA"/>
</dbReference>
<dbReference type="PANTHER" id="PTHR22926">
    <property type="entry name" value="PHOSPHO-N-ACETYLMURAMOYL-PENTAPEPTIDE-TRANSFERASE"/>
    <property type="match status" value="1"/>
</dbReference>
<dbReference type="GO" id="GO:0005886">
    <property type="term" value="C:plasma membrane"/>
    <property type="evidence" value="ECO:0007669"/>
    <property type="project" value="UniProtKB-SubCell"/>
</dbReference>
<feature type="transmembrane region" description="Helical" evidence="8">
    <location>
        <begin position="98"/>
        <end position="116"/>
    </location>
</feature>
<dbReference type="GO" id="GO:0016780">
    <property type="term" value="F:phosphotransferase activity, for other substituted phosphate groups"/>
    <property type="evidence" value="ECO:0007669"/>
    <property type="project" value="InterPro"/>
</dbReference>
<gene>
    <name evidence="9" type="ORF">AA977_07480</name>
</gene>
<dbReference type="InterPro" id="IPR000715">
    <property type="entry name" value="Glycosyl_transferase_4"/>
</dbReference>
<dbReference type="PATRIC" id="fig|210.2441.peg.1547"/>
<evidence type="ECO:0000256" key="8">
    <source>
        <dbReference type="SAM" id="Phobius"/>
    </source>
</evidence>
<feature type="binding site" evidence="7">
    <location>
        <position position="146"/>
    </location>
    <ligand>
        <name>Mg(2+)</name>
        <dbReference type="ChEBI" id="CHEBI:18420"/>
    </ligand>
</feature>
<sequence length="336" mass="37620">MLWVLYFLTSLFICSLIVLWSKKSTLFVDNANKIQGFHHARTPRAGGLGIFLSFMLACFFEPLEAPFKGFFVFLGLLLVFLSGFLEDINLSLSPKIRLILQAIGVVCIISSTPLVVSDFSPLFSLAYPIAFLFAVFMLVGISNAINIIDGFNGLASGICAIALLVIHYIEPNSLSCLLAYMVLGFMVLNFPLGKIFLGDGGAYFLGLVCGISLLHLSLEQKISAFFGLNLMLYPVIEVLFSILRRKIKRQKATMPDNLHLHTLLFKFLQQRSFNYPNPLCAFILILCNLPFILSSVLFRLDPYALIIIGLVFIACYLTGYVYLNRQVYALEKRAFE</sequence>
<keyword evidence="5 8" id="KW-1133">Transmembrane helix</keyword>
<keyword evidence="6 8" id="KW-0472">Membrane</keyword>
<feature type="transmembrane region" description="Helical" evidence="8">
    <location>
        <begin position="6"/>
        <end position="22"/>
    </location>
</feature>
<name>A0A1A9HGR5_HELPX</name>
<proteinExistence type="predicted"/>
<dbReference type="GO" id="GO:0044038">
    <property type="term" value="P:cell wall macromolecule biosynthetic process"/>
    <property type="evidence" value="ECO:0007669"/>
    <property type="project" value="TreeGrafter"/>
</dbReference>
<evidence type="ECO:0000256" key="5">
    <source>
        <dbReference type="ARBA" id="ARBA00022989"/>
    </source>
</evidence>
<evidence type="ECO:0000256" key="7">
    <source>
        <dbReference type="PIRSR" id="PIRSR600715-1"/>
    </source>
</evidence>
<dbReference type="GO" id="GO:0009103">
    <property type="term" value="P:lipopolysaccharide biosynthetic process"/>
    <property type="evidence" value="ECO:0007669"/>
    <property type="project" value="TreeGrafter"/>
</dbReference>
<feature type="binding site" evidence="7">
    <location>
        <position position="199"/>
    </location>
    <ligand>
        <name>Mg(2+)</name>
        <dbReference type="ChEBI" id="CHEBI:18420"/>
    </ligand>
</feature>
<evidence type="ECO:0000256" key="3">
    <source>
        <dbReference type="ARBA" id="ARBA00022679"/>
    </source>
</evidence>
<feature type="transmembrane region" description="Helical" evidence="8">
    <location>
        <begin position="279"/>
        <end position="297"/>
    </location>
</feature>
<dbReference type="Proteomes" id="UP000078062">
    <property type="component" value="Chromosome"/>
</dbReference>
<dbReference type="RefSeq" id="WP_064435153.1">
    <property type="nucleotide sequence ID" value="NZ_CP011486.1"/>
</dbReference>
<dbReference type="AlphaFoldDB" id="A0A1A9HGR5"/>
<feature type="transmembrane region" description="Helical" evidence="8">
    <location>
        <begin position="122"/>
        <end position="139"/>
    </location>
</feature>
<dbReference type="GO" id="GO:0046872">
    <property type="term" value="F:metal ion binding"/>
    <property type="evidence" value="ECO:0007669"/>
    <property type="project" value="UniProtKB-KW"/>
</dbReference>
<feature type="transmembrane region" description="Helical" evidence="8">
    <location>
        <begin position="303"/>
        <end position="323"/>
    </location>
</feature>
<evidence type="ECO:0000313" key="9">
    <source>
        <dbReference type="EMBL" id="ANH48952.1"/>
    </source>
</evidence>
<comment type="cofactor">
    <cofactor evidence="7">
        <name>Mg(2+)</name>
        <dbReference type="ChEBI" id="CHEBI:18420"/>
    </cofactor>
</comment>
<feature type="transmembrane region" description="Helical" evidence="8">
    <location>
        <begin position="175"/>
        <end position="193"/>
    </location>
</feature>
<evidence type="ECO:0000256" key="1">
    <source>
        <dbReference type="ARBA" id="ARBA00004651"/>
    </source>
</evidence>
<organism evidence="9 10">
    <name type="scientific">Helicobacter pylori</name>
    <name type="common">Campylobacter pylori</name>
    <dbReference type="NCBI Taxonomy" id="210"/>
    <lineage>
        <taxon>Bacteria</taxon>
        <taxon>Pseudomonadati</taxon>
        <taxon>Campylobacterota</taxon>
        <taxon>Epsilonproteobacteria</taxon>
        <taxon>Campylobacterales</taxon>
        <taxon>Helicobacteraceae</taxon>
        <taxon>Helicobacter</taxon>
    </lineage>
</organism>
<feature type="transmembrane region" description="Helical" evidence="8">
    <location>
        <begin position="200"/>
        <end position="218"/>
    </location>
</feature>
<protein>
    <submittedName>
        <fullName evidence="9">Methicillin resistance protein</fullName>
    </submittedName>
</protein>
<keyword evidence="7" id="KW-0479">Metal-binding</keyword>
<dbReference type="CDD" id="cd06912">
    <property type="entry name" value="GT_MraY_like"/>
    <property type="match status" value="1"/>
</dbReference>
<keyword evidence="3" id="KW-0808">Transferase</keyword>
<feature type="transmembrane region" description="Helical" evidence="8">
    <location>
        <begin position="69"/>
        <end position="86"/>
    </location>
</feature>